<keyword evidence="6" id="KW-0739">Sodium transport</keyword>
<evidence type="ECO:0000256" key="1">
    <source>
        <dbReference type="ARBA" id="ARBA00004429"/>
    </source>
</evidence>
<evidence type="ECO:0000256" key="6">
    <source>
        <dbReference type="HAMAP-Rule" id="MF_01844"/>
    </source>
</evidence>
<feature type="transmembrane region" description="Helical" evidence="6">
    <location>
        <begin position="139"/>
        <end position="156"/>
    </location>
</feature>
<keyword evidence="3 6" id="KW-0812">Transmembrane</keyword>
<evidence type="ECO:0000256" key="3">
    <source>
        <dbReference type="ARBA" id="ARBA00022692"/>
    </source>
</evidence>
<dbReference type="RefSeq" id="WP_123861493.1">
    <property type="nucleotide sequence ID" value="NZ_CP033930.1"/>
</dbReference>
<dbReference type="HAMAP" id="MF_01844">
    <property type="entry name" value="NhaA"/>
    <property type="match status" value="1"/>
</dbReference>
<dbReference type="InterPro" id="IPR004670">
    <property type="entry name" value="NhaA"/>
</dbReference>
<sequence>MEQTNRRPIEKLVTPIQNFTKQEKAGGIVLGISVIIALLLANSSFSESYHHILEHTFGFKFDQNTYFEYSLHHWINDGLMAIFFFVVGLELKREIVGGELSNPRKALLPIAAALGGMLVPALIYYVFNPSGEVQSGWGIPMATDIAFALGVLYLLGNKIPSTLKVFLTALAIVDDLGAVLVIAFFYTSEISMLYLLIGSLVLLTMYIGNKMGVRNILFYAILGIGGVWTTFLLSGVHATIAAVLAAFTIPADVRINEKIFTNNIQKYLDRFRKADPDDSTPALTNEQLHIIEEIQYSTTSATPPLQRLEHGMHPVVTFIVIPIFALANAGVTLNIDFEHLFSNNVALGVALGLLVGKVVGVVGFTLLMVKLKIAQFPEGMNFHNLLGLGLLASIGFTMSLFITSLAFTHQELMTQAKIGIFVASIVGGVLGFLVLKYQRKKADSIDQKSKSI</sequence>
<feature type="transmembrane region" description="Helical" evidence="6">
    <location>
        <begin position="216"/>
        <end position="233"/>
    </location>
</feature>
<keyword evidence="6" id="KW-0050">Antiport</keyword>
<dbReference type="NCBIfam" id="TIGR00773">
    <property type="entry name" value="NhaA"/>
    <property type="match status" value="1"/>
</dbReference>
<dbReference type="Proteomes" id="UP000269015">
    <property type="component" value="Chromosome"/>
</dbReference>
<comment type="subcellular location">
    <subcellularLocation>
        <location evidence="1">Cell inner membrane</location>
        <topology evidence="1">Multi-pass membrane protein</topology>
    </subcellularLocation>
    <subcellularLocation>
        <location evidence="6">Cell membrane</location>
        <topology evidence="6">Multi-pass membrane protein</topology>
    </subcellularLocation>
</comment>
<dbReference type="InterPro" id="IPR023171">
    <property type="entry name" value="Na/H_antiporter_dom_sf"/>
</dbReference>
<name>A0AAD0YRH0_CHRID</name>
<dbReference type="Gene3D" id="1.20.1530.10">
    <property type="entry name" value="Na+/H+ antiporter like domain"/>
    <property type="match status" value="1"/>
</dbReference>
<dbReference type="AlphaFoldDB" id="A0AAD0YRH0"/>
<dbReference type="PANTHER" id="PTHR30341">
    <property type="entry name" value="SODIUM ION/PROTON ANTIPORTER NHAA-RELATED"/>
    <property type="match status" value="1"/>
</dbReference>
<comment type="similarity">
    <text evidence="6">Belongs to the NhaA Na(+)/H(+) (TC 2.A.33) antiporter family.</text>
</comment>
<reference evidence="7 8" key="1">
    <citation type="submission" date="2018-11" db="EMBL/GenBank/DDBJ databases">
        <title>Proposal to divide the Flavobacteriaceae and reorganize its genera based on Amino Acid Identity values calculated from whole genome sequences.</title>
        <authorList>
            <person name="Nicholson A.C."/>
            <person name="Gulvik C.A."/>
            <person name="Whitney A.M."/>
            <person name="Humrighouse B.W."/>
            <person name="Bell M."/>
            <person name="Holmes B."/>
            <person name="Steigerwalt A.G."/>
            <person name="Villarma A."/>
            <person name="Sheth M."/>
            <person name="Batra D."/>
            <person name="Pryor J."/>
            <person name="Bernardet J.-F."/>
            <person name="Hugo C."/>
            <person name="Kampfer P."/>
            <person name="Newman J."/>
            <person name="McQuiston J.R."/>
        </authorList>
    </citation>
    <scope>NUCLEOTIDE SEQUENCE [LARGE SCALE GENOMIC DNA]</scope>
    <source>
        <strain evidence="7 8">H5559</strain>
    </source>
</reference>
<protein>
    <recommendedName>
        <fullName evidence="6">Na(+)/H(+) antiporter NhaA</fullName>
    </recommendedName>
    <alternativeName>
        <fullName evidence="6">Sodium/proton antiporter NhaA</fullName>
    </alternativeName>
</protein>
<keyword evidence="6" id="KW-0406">Ion transport</keyword>
<comment type="catalytic activity">
    <reaction evidence="6">
        <text>Na(+)(in) + 2 H(+)(out) = Na(+)(out) + 2 H(+)(in)</text>
        <dbReference type="Rhea" id="RHEA:29251"/>
        <dbReference type="ChEBI" id="CHEBI:15378"/>
        <dbReference type="ChEBI" id="CHEBI:29101"/>
    </reaction>
</comment>
<dbReference type="GO" id="GO:0015385">
    <property type="term" value="F:sodium:proton antiporter activity"/>
    <property type="evidence" value="ECO:0007669"/>
    <property type="project" value="UniProtKB-UniRule"/>
</dbReference>
<comment type="function">
    <text evidence="6">Na(+)/H(+) antiporter that extrudes sodium in exchange for external protons.</text>
</comment>
<keyword evidence="6" id="KW-0915">Sodium</keyword>
<dbReference type="GO" id="GO:0006885">
    <property type="term" value="P:regulation of pH"/>
    <property type="evidence" value="ECO:0007669"/>
    <property type="project" value="UniProtKB-UniRule"/>
</dbReference>
<feature type="transmembrane region" description="Helical" evidence="6">
    <location>
        <begin position="25"/>
        <end position="45"/>
    </location>
</feature>
<keyword evidence="6" id="KW-0813">Transport</keyword>
<feature type="transmembrane region" description="Helical" evidence="6">
    <location>
        <begin position="418"/>
        <end position="435"/>
    </location>
</feature>
<feature type="transmembrane region" description="Helical" evidence="6">
    <location>
        <begin position="192"/>
        <end position="209"/>
    </location>
</feature>
<gene>
    <name evidence="6 7" type="primary">nhaA</name>
    <name evidence="7" type="ORF">EG352_06970</name>
</gene>
<evidence type="ECO:0000313" key="7">
    <source>
        <dbReference type="EMBL" id="AZB17524.1"/>
    </source>
</evidence>
<evidence type="ECO:0000313" key="8">
    <source>
        <dbReference type="Proteomes" id="UP000269015"/>
    </source>
</evidence>
<feature type="transmembrane region" description="Helical" evidence="6">
    <location>
        <begin position="106"/>
        <end position="127"/>
    </location>
</feature>
<feature type="transmembrane region" description="Helical" evidence="6">
    <location>
        <begin position="71"/>
        <end position="91"/>
    </location>
</feature>
<feature type="transmembrane region" description="Helical" evidence="6">
    <location>
        <begin position="165"/>
        <end position="186"/>
    </location>
</feature>
<dbReference type="EMBL" id="CP033930">
    <property type="protein sequence ID" value="AZB17524.1"/>
    <property type="molecule type" value="Genomic_DNA"/>
</dbReference>
<dbReference type="Pfam" id="PF06965">
    <property type="entry name" value="Na_H_antiport_1"/>
    <property type="match status" value="1"/>
</dbReference>
<evidence type="ECO:0000256" key="4">
    <source>
        <dbReference type="ARBA" id="ARBA00022989"/>
    </source>
</evidence>
<proteinExistence type="inferred from homology"/>
<organism evidence="7 8">
    <name type="scientific">Chryseobacterium indologenes</name>
    <name type="common">Flavobacterium indologenes</name>
    <dbReference type="NCBI Taxonomy" id="253"/>
    <lineage>
        <taxon>Bacteria</taxon>
        <taxon>Pseudomonadati</taxon>
        <taxon>Bacteroidota</taxon>
        <taxon>Flavobacteriia</taxon>
        <taxon>Flavobacteriales</taxon>
        <taxon>Weeksellaceae</taxon>
        <taxon>Chryseobacterium group</taxon>
        <taxon>Chryseobacterium</taxon>
    </lineage>
</organism>
<accession>A0AAD0YRH0</accession>
<feature type="transmembrane region" description="Helical" evidence="6">
    <location>
        <begin position="381"/>
        <end position="406"/>
    </location>
</feature>
<dbReference type="PANTHER" id="PTHR30341:SF0">
    <property type="entry name" value="NA(+)_H(+) ANTIPORTER NHAA"/>
    <property type="match status" value="1"/>
</dbReference>
<keyword evidence="2 6" id="KW-1003">Cell membrane</keyword>
<keyword evidence="4 6" id="KW-1133">Transmembrane helix</keyword>
<evidence type="ECO:0000256" key="5">
    <source>
        <dbReference type="ARBA" id="ARBA00023136"/>
    </source>
</evidence>
<keyword evidence="5 6" id="KW-0472">Membrane</keyword>
<feature type="transmembrane region" description="Helical" evidence="6">
    <location>
        <begin position="345"/>
        <end position="369"/>
    </location>
</feature>
<evidence type="ECO:0000256" key="2">
    <source>
        <dbReference type="ARBA" id="ARBA00022475"/>
    </source>
</evidence>
<dbReference type="GO" id="GO:0005886">
    <property type="term" value="C:plasma membrane"/>
    <property type="evidence" value="ECO:0007669"/>
    <property type="project" value="UniProtKB-SubCell"/>
</dbReference>
<feature type="transmembrane region" description="Helical" evidence="6">
    <location>
        <begin position="315"/>
        <end position="333"/>
    </location>
</feature>